<feature type="domain" description="Succinylglutamate desuccinylase/Aspartoacylase catalytic" evidence="5">
    <location>
        <begin position="55"/>
        <end position="241"/>
    </location>
</feature>
<dbReference type="Proteomes" id="UP000474957">
    <property type="component" value="Unassembled WGS sequence"/>
</dbReference>
<keyword evidence="2" id="KW-0479">Metal-binding</keyword>
<keyword evidence="4" id="KW-0862">Zinc</keyword>
<dbReference type="Pfam" id="PF24827">
    <property type="entry name" value="AstE_AspA_cat"/>
    <property type="match status" value="1"/>
</dbReference>
<dbReference type="InterPro" id="IPR055438">
    <property type="entry name" value="AstE_AspA_cat"/>
</dbReference>
<evidence type="ECO:0000256" key="2">
    <source>
        <dbReference type="ARBA" id="ARBA00022723"/>
    </source>
</evidence>
<sequence>MSSEPGLQGGSRIVCPVDFGKQGRQAGYARAPLSRNNSGWGTVEIPVISLANGTGPTVLLTAGVHGDEYEGQVALSRLAQTLDPGEVQGRVIILPCVNVAAALADARLSPIDGWDINRCFPGDPRGSFTPMLAHFLDSVVLPHADVSVDLHTAGHSFDAALSTNMHYAADAAVRKRTLAAAAAFGAPFNVVFSGVDEGATFTSCAERRGILSLGTELGGWGRVNIDGVRIAERGVRNILGHFGVIEDAPDTVRPGGGGGTRHMMVRSAEAYTFAPRDGLFEPLHRAGAAVEAGQPAGYLHNPEDLGTAPVPLHYASGGVLWMAAGPGRARRGDAVAVVMEDYADDW</sequence>
<name>A0A6L5Z2H3_9RHOB</name>
<gene>
    <name evidence="6" type="ORF">GE300_14310</name>
</gene>
<dbReference type="AlphaFoldDB" id="A0A6L5Z2H3"/>
<proteinExistence type="predicted"/>
<reference evidence="6 7" key="1">
    <citation type="submission" date="2019-10" db="EMBL/GenBank/DDBJ databases">
        <title>Cognatihalovulum marinum gen. nov. sp. nov., a new member of the family Rhodobacteraceae isolated from deep seawater of the Northwest Indian Ocean.</title>
        <authorList>
            <person name="Ruan C."/>
            <person name="Wang J."/>
            <person name="Zheng X."/>
            <person name="Song L."/>
            <person name="Zhu Y."/>
            <person name="Huang Y."/>
            <person name="Lu Z."/>
            <person name="Du W."/>
            <person name="Huang L."/>
            <person name="Dai X."/>
        </authorList>
    </citation>
    <scope>NUCLEOTIDE SEQUENCE [LARGE SCALE GENOMIC DNA]</scope>
    <source>
        <strain evidence="6 7">2CG4</strain>
    </source>
</reference>
<dbReference type="EMBL" id="WIND01000012">
    <property type="protein sequence ID" value="MSU90773.1"/>
    <property type="molecule type" value="Genomic_DNA"/>
</dbReference>
<evidence type="ECO:0000256" key="3">
    <source>
        <dbReference type="ARBA" id="ARBA00022801"/>
    </source>
</evidence>
<evidence type="ECO:0000256" key="4">
    <source>
        <dbReference type="ARBA" id="ARBA00022833"/>
    </source>
</evidence>
<organism evidence="6 7">
    <name type="scientific">Halovulum marinum</name>
    <dbReference type="NCBI Taxonomy" id="2662447"/>
    <lineage>
        <taxon>Bacteria</taxon>
        <taxon>Pseudomonadati</taxon>
        <taxon>Pseudomonadota</taxon>
        <taxon>Alphaproteobacteria</taxon>
        <taxon>Rhodobacterales</taxon>
        <taxon>Paracoccaceae</taxon>
        <taxon>Halovulum</taxon>
    </lineage>
</organism>
<evidence type="ECO:0000313" key="7">
    <source>
        <dbReference type="Proteomes" id="UP000474957"/>
    </source>
</evidence>
<dbReference type="CDD" id="cd06252">
    <property type="entry name" value="M14_ASTE_ASPA-like"/>
    <property type="match status" value="1"/>
</dbReference>
<dbReference type="Gene3D" id="3.40.630.10">
    <property type="entry name" value="Zn peptidases"/>
    <property type="match status" value="1"/>
</dbReference>
<dbReference type="PIRSF" id="PIRSF039012">
    <property type="entry name" value="ASP"/>
    <property type="match status" value="1"/>
</dbReference>
<evidence type="ECO:0000313" key="6">
    <source>
        <dbReference type="EMBL" id="MSU90773.1"/>
    </source>
</evidence>
<dbReference type="SUPFAM" id="SSF53187">
    <property type="entry name" value="Zn-dependent exopeptidases"/>
    <property type="match status" value="1"/>
</dbReference>
<accession>A0A6L5Z2H3</accession>
<dbReference type="InterPro" id="IPR053138">
    <property type="entry name" value="N-alpha-Ac-DABA_deacetylase"/>
</dbReference>
<dbReference type="InterPro" id="IPR043795">
    <property type="entry name" value="N-alpha-Ac-DABA-like"/>
</dbReference>
<evidence type="ECO:0000256" key="1">
    <source>
        <dbReference type="ARBA" id="ARBA00001947"/>
    </source>
</evidence>
<dbReference type="PANTHER" id="PTHR37326:SF1">
    <property type="entry name" value="BLL3975 PROTEIN"/>
    <property type="match status" value="1"/>
</dbReference>
<dbReference type="RefSeq" id="WP_154447258.1">
    <property type="nucleotide sequence ID" value="NZ_WIND01000012.1"/>
</dbReference>
<keyword evidence="3" id="KW-0378">Hydrolase</keyword>
<comment type="caution">
    <text evidence="6">The sequence shown here is derived from an EMBL/GenBank/DDBJ whole genome shotgun (WGS) entry which is preliminary data.</text>
</comment>
<dbReference type="PANTHER" id="PTHR37326">
    <property type="entry name" value="BLL3975 PROTEIN"/>
    <property type="match status" value="1"/>
</dbReference>
<keyword evidence="7" id="KW-1185">Reference proteome</keyword>
<dbReference type="GO" id="GO:0016811">
    <property type="term" value="F:hydrolase activity, acting on carbon-nitrogen (but not peptide) bonds, in linear amides"/>
    <property type="evidence" value="ECO:0007669"/>
    <property type="project" value="InterPro"/>
</dbReference>
<evidence type="ECO:0000259" key="5">
    <source>
        <dbReference type="Pfam" id="PF24827"/>
    </source>
</evidence>
<dbReference type="GO" id="GO:0046872">
    <property type="term" value="F:metal ion binding"/>
    <property type="evidence" value="ECO:0007669"/>
    <property type="project" value="UniProtKB-KW"/>
</dbReference>
<comment type="cofactor">
    <cofactor evidence="1">
        <name>Zn(2+)</name>
        <dbReference type="ChEBI" id="CHEBI:29105"/>
    </cofactor>
</comment>
<dbReference type="GO" id="GO:0016788">
    <property type="term" value="F:hydrolase activity, acting on ester bonds"/>
    <property type="evidence" value="ECO:0007669"/>
    <property type="project" value="InterPro"/>
</dbReference>
<protein>
    <submittedName>
        <fullName evidence="6">Peptidase M14</fullName>
    </submittedName>
</protein>